<dbReference type="GO" id="GO:0016020">
    <property type="term" value="C:membrane"/>
    <property type="evidence" value="ECO:0007669"/>
    <property type="project" value="GOC"/>
</dbReference>
<reference evidence="4" key="1">
    <citation type="submission" date="2022-11" db="UniProtKB">
        <authorList>
            <consortium name="EnsemblMetazoa"/>
        </authorList>
    </citation>
    <scope>IDENTIFICATION</scope>
</reference>
<dbReference type="Gene3D" id="3.60.10.10">
    <property type="entry name" value="Endonuclease/exonuclease/phosphatase"/>
    <property type="match status" value="1"/>
</dbReference>
<keyword evidence="2" id="KW-1133">Transmembrane helix</keyword>
<dbReference type="GO" id="GO:0005783">
    <property type="term" value="C:endoplasmic reticulum"/>
    <property type="evidence" value="ECO:0007669"/>
    <property type="project" value="TreeGrafter"/>
</dbReference>
<feature type="transmembrane region" description="Helical" evidence="2">
    <location>
        <begin position="39"/>
        <end position="58"/>
    </location>
</feature>
<dbReference type="OrthoDB" id="387657at2759"/>
<dbReference type="InterPro" id="IPR005135">
    <property type="entry name" value="Endo/exonuclease/phosphatase"/>
</dbReference>
<dbReference type="OMA" id="ICLHAEI"/>
<evidence type="ECO:0000313" key="5">
    <source>
        <dbReference type="Proteomes" id="UP000887568"/>
    </source>
</evidence>
<evidence type="ECO:0000259" key="3">
    <source>
        <dbReference type="Pfam" id="PF03372"/>
    </source>
</evidence>
<dbReference type="PANTHER" id="PTHR14859">
    <property type="entry name" value="CALCOFLUOR WHITE HYPERSENSITIVE PROTEIN PRECURSOR"/>
    <property type="match status" value="1"/>
</dbReference>
<sequence>MLECLQCSAAAGEMTSFSANVCIFAAFLSNIFSKEVLKWILSIFLTFCGLLQLSYLMATSDKPESRTAGHVMLMDQSGFAYGGILNELSPTMNINDSGVAQVIKFAIQHAERNHPDTVPQNAEGKALEPSVSDLKKLKLQATKDGKTQHSLIESTFVDATKQQFQRRRVIYGITYSFCLTWTGVANPHRHTFVVSLDRQRNMYVFEHTFVREGHPASRSNSDQSAIATDEPTTSSQSECIQGGDIIAPDQSECESRTGSIWSNKRKTEAGESTDVNRPGETDTKKAKLGEHFSIVTQNIWNFNGISPGGTSADKNEAYIQRVAHLGDLIANTKADIIGFQEVRFDVNGGGHLGPCQVQQLANHLPQYQFVYQPAVNYVPDSFDRAEEGLAIFSLHPILSHDFILLSRDMNDDDDKQHQRVCLHAEIETPSNGRIHVFLTHLSLSEAARERSVVEIWNHMTKFPGPAVLIGDLNAHPQSRAIRFLQGELEINGVKTEGLQGAWLVKKTEPRVGPRAYAKDEARDEGLTFSTLNEHLSERIDYIFVRLPGNMQMTDISLVDDGGRGPMAASDHLGLKATVAGS</sequence>
<keyword evidence="2" id="KW-0472">Membrane</keyword>
<dbReference type="Proteomes" id="UP000887568">
    <property type="component" value="Unplaced"/>
</dbReference>
<evidence type="ECO:0000256" key="2">
    <source>
        <dbReference type="SAM" id="Phobius"/>
    </source>
</evidence>
<name>A0A914B4R9_PATMI</name>
<dbReference type="GO" id="GO:0006506">
    <property type="term" value="P:GPI anchor biosynthetic process"/>
    <property type="evidence" value="ECO:0007669"/>
    <property type="project" value="TreeGrafter"/>
</dbReference>
<dbReference type="PANTHER" id="PTHR14859:SF16">
    <property type="entry name" value="ENDONUCLEASE_EXONUCLEASE_PHOSPHATASE DOMAIN-CONTAINING PROTEIN"/>
    <property type="match status" value="1"/>
</dbReference>
<dbReference type="Pfam" id="PF03372">
    <property type="entry name" value="Exo_endo_phos"/>
    <property type="match status" value="1"/>
</dbReference>
<protein>
    <recommendedName>
        <fullName evidence="3">Endonuclease/exonuclease/phosphatase domain-containing protein</fullName>
    </recommendedName>
</protein>
<keyword evidence="5" id="KW-1185">Reference proteome</keyword>
<feature type="region of interest" description="Disordered" evidence="1">
    <location>
        <begin position="213"/>
        <end position="283"/>
    </location>
</feature>
<dbReference type="GO" id="GO:0003824">
    <property type="term" value="F:catalytic activity"/>
    <property type="evidence" value="ECO:0007669"/>
    <property type="project" value="InterPro"/>
</dbReference>
<evidence type="ECO:0000256" key="1">
    <source>
        <dbReference type="SAM" id="MobiDB-lite"/>
    </source>
</evidence>
<feature type="compositionally biased region" description="Polar residues" evidence="1">
    <location>
        <begin position="217"/>
        <end position="239"/>
    </location>
</feature>
<keyword evidence="2" id="KW-0812">Transmembrane</keyword>
<dbReference type="InterPro" id="IPR036691">
    <property type="entry name" value="Endo/exonu/phosph_ase_sf"/>
</dbReference>
<dbReference type="RefSeq" id="XP_038070934.1">
    <property type="nucleotide sequence ID" value="XM_038215006.1"/>
</dbReference>
<proteinExistence type="predicted"/>
<organism evidence="4 5">
    <name type="scientific">Patiria miniata</name>
    <name type="common">Bat star</name>
    <name type="synonym">Asterina miniata</name>
    <dbReference type="NCBI Taxonomy" id="46514"/>
    <lineage>
        <taxon>Eukaryota</taxon>
        <taxon>Metazoa</taxon>
        <taxon>Echinodermata</taxon>
        <taxon>Eleutherozoa</taxon>
        <taxon>Asterozoa</taxon>
        <taxon>Asteroidea</taxon>
        <taxon>Valvatacea</taxon>
        <taxon>Valvatida</taxon>
        <taxon>Asterinidae</taxon>
        <taxon>Patiria</taxon>
    </lineage>
</organism>
<evidence type="ECO:0000313" key="4">
    <source>
        <dbReference type="EnsemblMetazoa" id="XP_038070934.1"/>
    </source>
</evidence>
<accession>A0A914B4R9</accession>
<dbReference type="AlphaFoldDB" id="A0A914B4R9"/>
<dbReference type="GeneID" id="119739884"/>
<dbReference type="EnsemblMetazoa" id="XM_038215006.1">
    <property type="protein sequence ID" value="XP_038070934.1"/>
    <property type="gene ID" value="LOC119739884"/>
</dbReference>
<dbReference type="SUPFAM" id="SSF56219">
    <property type="entry name" value="DNase I-like"/>
    <property type="match status" value="1"/>
</dbReference>
<dbReference type="InterPro" id="IPR051916">
    <property type="entry name" value="GPI-anchor_lipid_remodeler"/>
</dbReference>
<feature type="transmembrane region" description="Helical" evidence="2">
    <location>
        <begin position="15"/>
        <end position="32"/>
    </location>
</feature>
<feature type="domain" description="Endonuclease/exonuclease/phosphatase" evidence="3">
    <location>
        <begin position="298"/>
        <end position="571"/>
    </location>
</feature>